<evidence type="ECO:0000313" key="2">
    <source>
        <dbReference type="EMBL" id="SNQ58898.1"/>
    </source>
</evidence>
<feature type="transmembrane region" description="Helical" evidence="1">
    <location>
        <begin position="124"/>
        <end position="145"/>
    </location>
</feature>
<evidence type="ECO:0000256" key="1">
    <source>
        <dbReference type="SAM" id="Phobius"/>
    </source>
</evidence>
<sequence>MEQFHFKKKYGDIMRTKTKMISVFFFLLILPMAGAAQAVIEDRVDTSGTIVRLIAFLLGMCGSTYLAAGLWQRAEKGTETWKYLSISMMMMIFWNIIMTFGVLLNALKFENTLKSPEVIDTALIILNVLDPVIEVIVFLILFFGLKKIIKAMREEPWTVFSREEPDE</sequence>
<dbReference type="Proteomes" id="UP000218615">
    <property type="component" value="Unassembled WGS sequence"/>
</dbReference>
<keyword evidence="3" id="KW-1185">Reference proteome</keyword>
<accession>A0A284VI09</accession>
<keyword evidence="1" id="KW-1133">Transmembrane helix</keyword>
<feature type="transmembrane region" description="Helical" evidence="1">
    <location>
        <begin position="83"/>
        <end position="104"/>
    </location>
</feature>
<reference evidence="3" key="1">
    <citation type="submission" date="2017-06" db="EMBL/GenBank/DDBJ databases">
        <authorList>
            <person name="Cremers G."/>
        </authorList>
    </citation>
    <scope>NUCLEOTIDE SEQUENCE [LARGE SCALE GENOMIC DNA]</scope>
</reference>
<proteinExistence type="predicted"/>
<evidence type="ECO:0000313" key="3">
    <source>
        <dbReference type="Proteomes" id="UP000218615"/>
    </source>
</evidence>
<name>A0A284VI09_9EURY</name>
<dbReference type="AlphaFoldDB" id="A0A284VI09"/>
<gene>
    <name evidence="2" type="ORF">MNV_10026</name>
</gene>
<keyword evidence="1" id="KW-0472">Membrane</keyword>
<feature type="transmembrane region" description="Helical" evidence="1">
    <location>
        <begin position="48"/>
        <end position="71"/>
    </location>
</feature>
<organism evidence="2 3">
    <name type="scientific">Candidatus Methanoperedens nitratireducens</name>
    <dbReference type="NCBI Taxonomy" id="1392998"/>
    <lineage>
        <taxon>Archaea</taxon>
        <taxon>Methanobacteriati</taxon>
        <taxon>Methanobacteriota</taxon>
        <taxon>Stenosarchaea group</taxon>
        <taxon>Methanomicrobia</taxon>
        <taxon>Methanosarcinales</taxon>
        <taxon>ANME-2 cluster</taxon>
        <taxon>Candidatus Methanoperedentaceae</taxon>
        <taxon>Candidatus Methanoperedens</taxon>
    </lineage>
</organism>
<dbReference type="EMBL" id="FZMP01000001">
    <property type="protein sequence ID" value="SNQ58898.1"/>
    <property type="molecule type" value="Genomic_DNA"/>
</dbReference>
<protein>
    <submittedName>
        <fullName evidence="2">Uncharacterized protein</fullName>
    </submittedName>
</protein>
<keyword evidence="1" id="KW-0812">Transmembrane</keyword>